<dbReference type="InterPro" id="IPR029756">
    <property type="entry name" value="MTH1187/YkoF-like"/>
</dbReference>
<dbReference type="Pfam" id="PF01910">
    <property type="entry name" value="Thiamine_BP"/>
    <property type="match status" value="1"/>
</dbReference>
<evidence type="ECO:0000256" key="1">
    <source>
        <dbReference type="ARBA" id="ARBA00010272"/>
    </source>
</evidence>
<accession>A0A5A8F2Y6</accession>
<dbReference type="RefSeq" id="WP_149266051.1">
    <property type="nucleotide sequence ID" value="NZ_VFJB01000004.1"/>
</dbReference>
<protein>
    <submittedName>
        <fullName evidence="3">MTH1187 family thiamine-binding protein</fullName>
    </submittedName>
</protein>
<dbReference type="InterPro" id="IPR002767">
    <property type="entry name" value="Thiamine_BP"/>
</dbReference>
<dbReference type="OrthoDB" id="5886358at2"/>
<dbReference type="AlphaFoldDB" id="A0A5A8F2Y6"/>
<dbReference type="GO" id="GO:0005829">
    <property type="term" value="C:cytosol"/>
    <property type="evidence" value="ECO:0007669"/>
    <property type="project" value="TreeGrafter"/>
</dbReference>
<keyword evidence="4" id="KW-1185">Reference proteome</keyword>
<comment type="caution">
    <text evidence="3">The sequence shown here is derived from an EMBL/GenBank/DDBJ whole genome shotgun (WGS) entry which is preliminary data.</text>
</comment>
<evidence type="ECO:0000313" key="4">
    <source>
        <dbReference type="Proteomes" id="UP000322876"/>
    </source>
</evidence>
<name>A0A5A8F2Y6_9BACT</name>
<dbReference type="Proteomes" id="UP000322876">
    <property type="component" value="Unassembled WGS sequence"/>
</dbReference>
<dbReference type="Gene3D" id="3.30.70.930">
    <property type="match status" value="1"/>
</dbReference>
<dbReference type="PANTHER" id="PTHR33777">
    <property type="entry name" value="UPF0045 PROTEIN ECM15"/>
    <property type="match status" value="1"/>
</dbReference>
<dbReference type="PANTHER" id="PTHR33777:SF1">
    <property type="entry name" value="UPF0045 PROTEIN ECM15"/>
    <property type="match status" value="1"/>
</dbReference>
<dbReference type="InterPro" id="IPR051614">
    <property type="entry name" value="UPF0045_domain"/>
</dbReference>
<feature type="domain" description="Thiamine-binding protein" evidence="2">
    <location>
        <begin position="6"/>
        <end position="93"/>
    </location>
</feature>
<sequence length="101" mass="11367">MSAMAFFSITPIGKEESVSKYVARVVKKVEESGLQWTLTPMGTIIEGETLEDVLKVINEGAEELKDCNRLSISIKIDYRRDRQSGMGNKVKSVMNKIDEVR</sequence>
<comment type="similarity">
    <text evidence="1">Belongs to the UPF0045 family.</text>
</comment>
<organism evidence="3 4">
    <name type="scientific">Deferribacter autotrophicus</name>
    <dbReference type="NCBI Taxonomy" id="500465"/>
    <lineage>
        <taxon>Bacteria</taxon>
        <taxon>Pseudomonadati</taxon>
        <taxon>Deferribacterota</taxon>
        <taxon>Deferribacteres</taxon>
        <taxon>Deferribacterales</taxon>
        <taxon>Deferribacteraceae</taxon>
        <taxon>Deferribacter</taxon>
    </lineage>
</organism>
<evidence type="ECO:0000313" key="3">
    <source>
        <dbReference type="EMBL" id="KAA0258495.1"/>
    </source>
</evidence>
<evidence type="ECO:0000259" key="2">
    <source>
        <dbReference type="Pfam" id="PF01910"/>
    </source>
</evidence>
<reference evidence="3 4" key="1">
    <citation type="submission" date="2019-06" db="EMBL/GenBank/DDBJ databases">
        <title>Genomic insights into carbon and energy metabolism of Deferribacter autotrophicus revealed new metabolic traits in the phylum Deferribacteres.</title>
        <authorList>
            <person name="Slobodkin A.I."/>
            <person name="Slobodkina G.B."/>
            <person name="Allioux M."/>
            <person name="Alain K."/>
            <person name="Jebbar M."/>
            <person name="Shadrin V."/>
            <person name="Kublanov I.V."/>
            <person name="Toshchakov S.V."/>
            <person name="Bonch-Osmolovskaya E.A."/>
        </authorList>
    </citation>
    <scope>NUCLEOTIDE SEQUENCE [LARGE SCALE GENOMIC DNA]</scope>
    <source>
        <strain evidence="3 4">SL50</strain>
    </source>
</reference>
<dbReference type="EMBL" id="VFJB01000004">
    <property type="protein sequence ID" value="KAA0258495.1"/>
    <property type="molecule type" value="Genomic_DNA"/>
</dbReference>
<proteinExistence type="inferred from homology"/>
<dbReference type="NCBIfam" id="TIGR00106">
    <property type="entry name" value="MTH1187 family thiamine-binding protein"/>
    <property type="match status" value="1"/>
</dbReference>
<dbReference type="SUPFAM" id="SSF89957">
    <property type="entry name" value="MTH1187/YkoF-like"/>
    <property type="match status" value="1"/>
</dbReference>
<gene>
    <name evidence="3" type="ORF">FHQ18_04890</name>
</gene>